<comment type="caution">
    <text evidence="2">The sequence shown here is derived from an EMBL/GenBank/DDBJ whole genome shotgun (WGS) entry which is preliminary data.</text>
</comment>
<reference evidence="3" key="1">
    <citation type="journal article" date="2019" name="Int. J. Syst. Evol. Microbiol.">
        <title>The Global Catalogue of Microorganisms (GCM) 10K type strain sequencing project: providing services to taxonomists for standard genome sequencing and annotation.</title>
        <authorList>
            <consortium name="The Broad Institute Genomics Platform"/>
            <consortium name="The Broad Institute Genome Sequencing Center for Infectious Disease"/>
            <person name="Wu L."/>
            <person name="Ma J."/>
        </authorList>
    </citation>
    <scope>NUCLEOTIDE SEQUENCE [LARGE SCALE GENOMIC DNA]</scope>
    <source>
        <strain evidence="3">JCM 4586</strain>
    </source>
</reference>
<accession>A0ABQ2ZA28</accession>
<gene>
    <name evidence="2" type="ORF">GCM10010324_61840</name>
</gene>
<sequence length="115" mass="11806">MGGAGRALRARTEDGITSSLNNGGTGTQAMGDAAQRPAVSVHQCGVIVTTGALTANRHLTLPQATDADAYGKWIDNTCTGAFSVVVRQSTGVTVSVPNGTKAYVWLDSRGVTKLT</sequence>
<evidence type="ECO:0000313" key="2">
    <source>
        <dbReference type="EMBL" id="GGY06687.1"/>
    </source>
</evidence>
<dbReference type="EMBL" id="BMUT01000018">
    <property type="protein sequence ID" value="GGY06687.1"/>
    <property type="molecule type" value="Genomic_DNA"/>
</dbReference>
<keyword evidence="3" id="KW-1185">Reference proteome</keyword>
<evidence type="ECO:0000313" key="3">
    <source>
        <dbReference type="Proteomes" id="UP000659223"/>
    </source>
</evidence>
<protein>
    <submittedName>
        <fullName evidence="2">Uncharacterized protein</fullName>
    </submittedName>
</protein>
<organism evidence="2 3">
    <name type="scientific">Streptomyces hiroshimensis</name>
    <dbReference type="NCBI Taxonomy" id="66424"/>
    <lineage>
        <taxon>Bacteria</taxon>
        <taxon>Bacillati</taxon>
        <taxon>Actinomycetota</taxon>
        <taxon>Actinomycetes</taxon>
        <taxon>Kitasatosporales</taxon>
        <taxon>Streptomycetaceae</taxon>
        <taxon>Streptomyces</taxon>
    </lineage>
</organism>
<feature type="region of interest" description="Disordered" evidence="1">
    <location>
        <begin position="1"/>
        <end position="34"/>
    </location>
</feature>
<evidence type="ECO:0000256" key="1">
    <source>
        <dbReference type="SAM" id="MobiDB-lite"/>
    </source>
</evidence>
<name>A0ABQ2ZA28_9ACTN</name>
<proteinExistence type="predicted"/>
<dbReference type="Proteomes" id="UP000659223">
    <property type="component" value="Unassembled WGS sequence"/>
</dbReference>